<keyword evidence="3" id="KW-0732">Signal</keyword>
<comment type="caution">
    <text evidence="5">The sequence shown here is derived from an EMBL/GenBank/DDBJ whole genome shotgun (WGS) entry which is preliminary data.</text>
</comment>
<reference evidence="5 6" key="1">
    <citation type="submission" date="2018-10" db="EMBL/GenBank/DDBJ databases">
        <title>A high-quality apple genome assembly.</title>
        <authorList>
            <person name="Hu J."/>
        </authorList>
    </citation>
    <scope>NUCLEOTIDE SEQUENCE [LARGE SCALE GENOMIC DNA]</scope>
    <source>
        <strain evidence="6">cv. HFTH1</strain>
        <tissue evidence="5">Young leaf</tissue>
    </source>
</reference>
<organism evidence="5 6">
    <name type="scientific">Malus domestica</name>
    <name type="common">Apple</name>
    <name type="synonym">Pyrus malus</name>
    <dbReference type="NCBI Taxonomy" id="3750"/>
    <lineage>
        <taxon>Eukaryota</taxon>
        <taxon>Viridiplantae</taxon>
        <taxon>Streptophyta</taxon>
        <taxon>Embryophyta</taxon>
        <taxon>Tracheophyta</taxon>
        <taxon>Spermatophyta</taxon>
        <taxon>Magnoliopsida</taxon>
        <taxon>eudicotyledons</taxon>
        <taxon>Gunneridae</taxon>
        <taxon>Pentapetalae</taxon>
        <taxon>rosids</taxon>
        <taxon>fabids</taxon>
        <taxon>Rosales</taxon>
        <taxon>Rosaceae</taxon>
        <taxon>Amygdaloideae</taxon>
        <taxon>Maleae</taxon>
        <taxon>Malus</taxon>
    </lineage>
</organism>
<dbReference type="GO" id="GO:0009506">
    <property type="term" value="C:plasmodesma"/>
    <property type="evidence" value="ECO:0007669"/>
    <property type="project" value="UniProtKB-ARBA"/>
</dbReference>
<evidence type="ECO:0000313" key="5">
    <source>
        <dbReference type="EMBL" id="RXI08242.1"/>
    </source>
</evidence>
<dbReference type="STRING" id="3750.A0A498KRC0"/>
<dbReference type="Proteomes" id="UP000290289">
    <property type="component" value="Chromosome 1"/>
</dbReference>
<name>A0A498KRC0_MALDO</name>
<evidence type="ECO:0000313" key="6">
    <source>
        <dbReference type="Proteomes" id="UP000290289"/>
    </source>
</evidence>
<proteinExistence type="predicted"/>
<evidence type="ECO:0000256" key="2">
    <source>
        <dbReference type="ARBA" id="ARBA00022622"/>
    </source>
</evidence>
<accession>A0A498KRC0</accession>
<dbReference type="InterPro" id="IPR012946">
    <property type="entry name" value="X8"/>
</dbReference>
<dbReference type="GO" id="GO:0005886">
    <property type="term" value="C:plasma membrane"/>
    <property type="evidence" value="ECO:0007669"/>
    <property type="project" value="UniProtKB-SubCell"/>
</dbReference>
<keyword evidence="6" id="KW-1185">Reference proteome</keyword>
<dbReference type="Pfam" id="PF07983">
    <property type="entry name" value="X8"/>
    <property type="match status" value="1"/>
</dbReference>
<dbReference type="GO" id="GO:0098552">
    <property type="term" value="C:side of membrane"/>
    <property type="evidence" value="ECO:0007669"/>
    <property type="project" value="UniProtKB-KW"/>
</dbReference>
<dbReference type="PANTHER" id="PTHR31044">
    <property type="entry name" value="BETA-1,3 GLUCANASE"/>
    <property type="match status" value="1"/>
</dbReference>
<gene>
    <name evidence="5" type="ORF">DVH24_022386</name>
</gene>
<dbReference type="SMART" id="SM00768">
    <property type="entry name" value="X8"/>
    <property type="match status" value="1"/>
</dbReference>
<keyword evidence="2" id="KW-0449">Lipoprotein</keyword>
<evidence type="ECO:0000256" key="3">
    <source>
        <dbReference type="ARBA" id="ARBA00022729"/>
    </source>
</evidence>
<comment type="subcellular location">
    <subcellularLocation>
        <location evidence="1">Cell membrane</location>
        <topology evidence="1">Lipid-anchor</topology>
        <topology evidence="1">GPI-anchor</topology>
    </subcellularLocation>
</comment>
<sequence>MSLPPSRGKKLWCLPRTEALQRNIDYVCFLGLDCGPIKQGGPCFVANTVRAHAKYAMNVYFQARIMFSYSKTPTNSLRRKGYACEFIQTGPTTAVDPVSVSGS</sequence>
<feature type="domain" description="X8" evidence="4">
    <location>
        <begin position="11"/>
        <end position="86"/>
    </location>
</feature>
<dbReference type="InterPro" id="IPR044788">
    <property type="entry name" value="X8_dom_prot"/>
</dbReference>
<keyword evidence="2" id="KW-0472">Membrane</keyword>
<evidence type="ECO:0000256" key="1">
    <source>
        <dbReference type="ARBA" id="ARBA00004609"/>
    </source>
</evidence>
<dbReference type="EMBL" id="RDQH01000327">
    <property type="protein sequence ID" value="RXI08242.1"/>
    <property type="molecule type" value="Genomic_DNA"/>
</dbReference>
<dbReference type="PANTHER" id="PTHR31044:SF130">
    <property type="entry name" value="CARBOHYDRATE-BINDING X8 DOMAIN SUPERFAMILY PROTEIN"/>
    <property type="match status" value="1"/>
</dbReference>
<keyword evidence="2" id="KW-0336">GPI-anchor</keyword>
<protein>
    <recommendedName>
        <fullName evidence="4">X8 domain-containing protein</fullName>
    </recommendedName>
</protein>
<evidence type="ECO:0000259" key="4">
    <source>
        <dbReference type="SMART" id="SM00768"/>
    </source>
</evidence>
<dbReference type="AlphaFoldDB" id="A0A498KRC0"/>
<keyword evidence="2" id="KW-0325">Glycoprotein</keyword>